<evidence type="ECO:0000313" key="7">
    <source>
        <dbReference type="Ensembl" id="ENSATEP00000074711.1"/>
    </source>
</evidence>
<evidence type="ECO:0000256" key="4">
    <source>
        <dbReference type="SAM" id="Phobius"/>
    </source>
</evidence>
<sequence length="239" mass="27050">MKVLPLYLFIVFISTFFSVAHEVVVVVACFDNGQTELQVELDSEEIAYVDFERQEFVYTVPRFVILNPSAMIVNIGDYTDASRGKRRCSEVIAYCKGVEKNPPEEKDPPQGVLYPAEEVQLGVENRLICFVSHFYPPYIQVSWYRNGRPVSEGVSLSRYYPNNDGTFHQFSTVTFTPSDGDIYSCTVEHSALDMPKTYIWVMIHIFSYVICAVGLTMGLVGVAAGTFLIVKGHHRKNFV</sequence>
<dbReference type="SUPFAM" id="SSF54452">
    <property type="entry name" value="MHC antigen-recognition domain"/>
    <property type="match status" value="1"/>
</dbReference>
<evidence type="ECO:0000256" key="5">
    <source>
        <dbReference type="SAM" id="SignalP"/>
    </source>
</evidence>
<dbReference type="Ensembl" id="ENSATET00000005779.2">
    <property type="protein sequence ID" value="ENSATEP00000074711.1"/>
    <property type="gene ID" value="ENSATEG00000003801.2"/>
</dbReference>
<dbReference type="PROSITE" id="PS50835">
    <property type="entry name" value="IG_LIKE"/>
    <property type="match status" value="1"/>
</dbReference>
<keyword evidence="8" id="KW-1185">Reference proteome</keyword>
<dbReference type="Gene3D" id="2.60.40.10">
    <property type="entry name" value="Immunoglobulins"/>
    <property type="match status" value="1"/>
</dbReference>
<dbReference type="Pfam" id="PF07654">
    <property type="entry name" value="C1-set"/>
    <property type="match status" value="1"/>
</dbReference>
<organism evidence="7 8">
    <name type="scientific">Anabas testudineus</name>
    <name type="common">Climbing perch</name>
    <name type="synonym">Anthias testudineus</name>
    <dbReference type="NCBI Taxonomy" id="64144"/>
    <lineage>
        <taxon>Eukaryota</taxon>
        <taxon>Metazoa</taxon>
        <taxon>Chordata</taxon>
        <taxon>Craniata</taxon>
        <taxon>Vertebrata</taxon>
        <taxon>Euteleostomi</taxon>
        <taxon>Actinopterygii</taxon>
        <taxon>Neopterygii</taxon>
        <taxon>Teleostei</taxon>
        <taxon>Neoteleostei</taxon>
        <taxon>Acanthomorphata</taxon>
        <taxon>Anabantaria</taxon>
        <taxon>Anabantiformes</taxon>
        <taxon>Anabantoidei</taxon>
        <taxon>Anabantidae</taxon>
        <taxon>Anabas</taxon>
    </lineage>
</organism>
<feature type="domain" description="Ig-like" evidence="6">
    <location>
        <begin position="109"/>
        <end position="190"/>
    </location>
</feature>
<dbReference type="InterPro" id="IPR036179">
    <property type="entry name" value="Ig-like_dom_sf"/>
</dbReference>
<evidence type="ECO:0000256" key="1">
    <source>
        <dbReference type="ARBA" id="ARBA00007394"/>
    </source>
</evidence>
<dbReference type="PANTHER" id="PTHR19944:SF105">
    <property type="entry name" value="RLA CLASS II HISTOCOMPATIBILITY ANTIGEN, DP ALPHA-1 CHAIN"/>
    <property type="match status" value="1"/>
</dbReference>
<dbReference type="SUPFAM" id="SSF48726">
    <property type="entry name" value="Immunoglobulin"/>
    <property type="match status" value="1"/>
</dbReference>
<feature type="chain" id="PRO_5043950005" description="Ig-like domain-containing protein" evidence="5">
    <location>
        <begin position="21"/>
        <end position="239"/>
    </location>
</feature>
<dbReference type="InterPro" id="IPR013783">
    <property type="entry name" value="Ig-like_fold"/>
</dbReference>
<dbReference type="InterPro" id="IPR003006">
    <property type="entry name" value="Ig/MHC_CS"/>
</dbReference>
<dbReference type="InterPro" id="IPR003597">
    <property type="entry name" value="Ig_C1-set"/>
</dbReference>
<dbReference type="InterPro" id="IPR011162">
    <property type="entry name" value="MHC_I/II-like_Ag-recog"/>
</dbReference>
<dbReference type="GeneTree" id="ENSGT00940000161847"/>
<dbReference type="GO" id="GO:0006955">
    <property type="term" value="P:immune response"/>
    <property type="evidence" value="ECO:0007669"/>
    <property type="project" value="InterPro"/>
</dbReference>
<comment type="similarity">
    <text evidence="1">Belongs to the MHC class II family.</text>
</comment>
<reference evidence="7" key="3">
    <citation type="submission" date="2025-09" db="UniProtKB">
        <authorList>
            <consortium name="Ensembl"/>
        </authorList>
    </citation>
    <scope>IDENTIFICATION</scope>
</reference>
<dbReference type="PANTHER" id="PTHR19944">
    <property type="entry name" value="MHC CLASS II-RELATED"/>
    <property type="match status" value="1"/>
</dbReference>
<dbReference type="AlphaFoldDB" id="A0AAQ6IIX5"/>
<feature type="signal peptide" evidence="5">
    <location>
        <begin position="1"/>
        <end position="20"/>
    </location>
</feature>
<evidence type="ECO:0000256" key="3">
    <source>
        <dbReference type="ARBA" id="ARBA00023319"/>
    </source>
</evidence>
<evidence type="ECO:0000313" key="8">
    <source>
        <dbReference type="Proteomes" id="UP000265040"/>
    </source>
</evidence>
<name>A0AAQ6IIX5_ANATE</name>
<accession>A0AAQ6IIX5</accession>
<protein>
    <recommendedName>
        <fullName evidence="6">Ig-like domain-containing protein</fullName>
    </recommendedName>
</protein>
<reference evidence="7 8" key="1">
    <citation type="submission" date="2021-04" db="EMBL/GenBank/DDBJ databases">
        <authorList>
            <consortium name="Wellcome Sanger Institute Data Sharing"/>
        </authorList>
    </citation>
    <scope>NUCLEOTIDE SEQUENCE [LARGE SCALE GENOMIC DNA]</scope>
</reference>
<keyword evidence="4" id="KW-0472">Membrane</keyword>
<dbReference type="SMART" id="SM00407">
    <property type="entry name" value="IGc1"/>
    <property type="match status" value="1"/>
</dbReference>
<dbReference type="CDD" id="cd05767">
    <property type="entry name" value="IgC1_MHC_II_alpha"/>
    <property type="match status" value="1"/>
</dbReference>
<keyword evidence="3" id="KW-0393">Immunoglobulin domain</keyword>
<proteinExistence type="inferred from homology"/>
<evidence type="ECO:0000259" key="6">
    <source>
        <dbReference type="PROSITE" id="PS50835"/>
    </source>
</evidence>
<evidence type="ECO:0000256" key="2">
    <source>
        <dbReference type="ARBA" id="ARBA00023180"/>
    </source>
</evidence>
<dbReference type="InterPro" id="IPR007110">
    <property type="entry name" value="Ig-like_dom"/>
</dbReference>
<dbReference type="Pfam" id="PF00993">
    <property type="entry name" value="MHC_II_alpha"/>
    <property type="match status" value="1"/>
</dbReference>
<dbReference type="PROSITE" id="PS00290">
    <property type="entry name" value="IG_MHC"/>
    <property type="match status" value="1"/>
</dbReference>
<dbReference type="GO" id="GO:0019882">
    <property type="term" value="P:antigen processing and presentation"/>
    <property type="evidence" value="ECO:0007669"/>
    <property type="project" value="InterPro"/>
</dbReference>
<keyword evidence="5" id="KW-0732">Signal</keyword>
<keyword evidence="4" id="KW-0812">Transmembrane</keyword>
<keyword evidence="4" id="KW-1133">Transmembrane helix</keyword>
<feature type="transmembrane region" description="Helical" evidence="4">
    <location>
        <begin position="198"/>
        <end position="230"/>
    </location>
</feature>
<dbReference type="InterPro" id="IPR050160">
    <property type="entry name" value="MHC/Immunoglobulin"/>
</dbReference>
<dbReference type="GO" id="GO:0042613">
    <property type="term" value="C:MHC class II protein complex"/>
    <property type="evidence" value="ECO:0007669"/>
    <property type="project" value="InterPro"/>
</dbReference>
<dbReference type="InterPro" id="IPR001003">
    <property type="entry name" value="MHC_II_a_N"/>
</dbReference>
<keyword evidence="2" id="KW-0325">Glycoprotein</keyword>
<dbReference type="Proteomes" id="UP000265040">
    <property type="component" value="Chromosome 5"/>
</dbReference>
<reference evidence="7" key="2">
    <citation type="submission" date="2025-08" db="UniProtKB">
        <authorList>
            <consortium name="Ensembl"/>
        </authorList>
    </citation>
    <scope>IDENTIFICATION</scope>
</reference>